<comment type="caution">
    <text evidence="2">The sequence shown here is derived from an EMBL/GenBank/DDBJ whole genome shotgun (WGS) entry which is preliminary data.</text>
</comment>
<dbReference type="EMBL" id="JANAVZ010000007">
    <property type="protein sequence ID" value="MCT4333859.1"/>
    <property type="molecule type" value="Genomic_DNA"/>
</dbReference>
<reference evidence="2 3" key="1">
    <citation type="submission" date="2022-04" db="EMBL/GenBank/DDBJ databases">
        <title>Paracoccus sp. YLB-12 draft genome sequence.</title>
        <authorList>
            <person name="Yu L."/>
        </authorList>
    </citation>
    <scope>NUCLEOTIDE SEQUENCE [LARGE SCALE GENOMIC DNA]</scope>
    <source>
        <strain evidence="2 3">YLB-12</strain>
    </source>
</reference>
<feature type="signal peptide" evidence="1">
    <location>
        <begin position="1"/>
        <end position="19"/>
    </location>
</feature>
<keyword evidence="1" id="KW-0732">Signal</keyword>
<name>A0ABT2KDG5_9RHOB</name>
<proteinExistence type="predicted"/>
<dbReference type="RefSeq" id="WP_260277736.1">
    <property type="nucleotide sequence ID" value="NZ_JANAVZ010000007.1"/>
</dbReference>
<evidence type="ECO:0000313" key="3">
    <source>
        <dbReference type="Proteomes" id="UP001320702"/>
    </source>
</evidence>
<dbReference type="Proteomes" id="UP001320702">
    <property type="component" value="Unassembled WGS sequence"/>
</dbReference>
<accession>A0ABT2KDG5</accession>
<feature type="chain" id="PRO_5047056796" evidence="1">
    <location>
        <begin position="20"/>
        <end position="137"/>
    </location>
</feature>
<protein>
    <submittedName>
        <fullName evidence="2">Uncharacterized protein</fullName>
    </submittedName>
</protein>
<evidence type="ECO:0000313" key="2">
    <source>
        <dbReference type="EMBL" id="MCT4333859.1"/>
    </source>
</evidence>
<organism evidence="2 3">
    <name type="scientific">Paracoccus maritimus</name>
    <dbReference type="NCBI Taxonomy" id="2933292"/>
    <lineage>
        <taxon>Bacteria</taxon>
        <taxon>Pseudomonadati</taxon>
        <taxon>Pseudomonadota</taxon>
        <taxon>Alphaproteobacteria</taxon>
        <taxon>Rhodobacterales</taxon>
        <taxon>Paracoccaceae</taxon>
        <taxon>Paracoccus</taxon>
    </lineage>
</organism>
<keyword evidence="3" id="KW-1185">Reference proteome</keyword>
<sequence>MPARLVIAGCALLATFAGAASGAPFAKAFQNCRSIEDDGTRLACFEALPAPNAEPELRFSGAGSGQTPFFQVRTRSRLVFSSDDAIFVAYLLDRHGAVVQNLHQAGAGDGEFVIDRPGRYRLQVNASGGWRVELQEL</sequence>
<evidence type="ECO:0000256" key="1">
    <source>
        <dbReference type="SAM" id="SignalP"/>
    </source>
</evidence>
<gene>
    <name evidence="2" type="ORF">MU516_13405</name>
</gene>